<accession>H6SMW6</accession>
<gene>
    <name evidence="2" type="ORF">RSPPHO_02625</name>
</gene>
<evidence type="ECO:0000313" key="2">
    <source>
        <dbReference type="EMBL" id="CCG09251.1"/>
    </source>
</evidence>
<evidence type="ECO:0000313" key="3">
    <source>
        <dbReference type="Proteomes" id="UP000033220"/>
    </source>
</evidence>
<keyword evidence="3" id="KW-1185">Reference proteome</keyword>
<dbReference type="AlphaFoldDB" id="H6SMW6"/>
<dbReference type="KEGG" id="rpm:RSPPHO_02625"/>
<feature type="region of interest" description="Disordered" evidence="1">
    <location>
        <begin position="1"/>
        <end position="107"/>
    </location>
</feature>
<proteinExistence type="predicted"/>
<reference evidence="2 3" key="1">
    <citation type="submission" date="2012-02" db="EMBL/GenBank/DDBJ databases">
        <title>Shotgun genome sequence of Phaeospirillum photometricum DSM 122.</title>
        <authorList>
            <person name="Duquesne K."/>
            <person name="Sturgis J."/>
        </authorList>
    </citation>
    <scope>NUCLEOTIDE SEQUENCE [LARGE SCALE GENOMIC DNA]</scope>
    <source>
        <strain evidence="3">DSM122</strain>
    </source>
</reference>
<dbReference type="EMBL" id="HE663493">
    <property type="protein sequence ID" value="CCG09251.1"/>
    <property type="molecule type" value="Genomic_DNA"/>
</dbReference>
<name>H6SMW6_PARPM</name>
<evidence type="ECO:0000256" key="1">
    <source>
        <dbReference type="SAM" id="MobiDB-lite"/>
    </source>
</evidence>
<organism evidence="2 3">
    <name type="scientific">Pararhodospirillum photometricum DSM 122</name>
    <dbReference type="NCBI Taxonomy" id="1150469"/>
    <lineage>
        <taxon>Bacteria</taxon>
        <taxon>Pseudomonadati</taxon>
        <taxon>Pseudomonadota</taxon>
        <taxon>Alphaproteobacteria</taxon>
        <taxon>Rhodospirillales</taxon>
        <taxon>Rhodospirillaceae</taxon>
        <taxon>Pararhodospirillum</taxon>
    </lineage>
</organism>
<protein>
    <submittedName>
        <fullName evidence="2">Uncharacterized protein</fullName>
    </submittedName>
</protein>
<dbReference type="HOGENOM" id="CLU_1288050_0_0_5"/>
<sequence length="214" mass="21852">METKLSGWPAARVPTSTGKLPLVAAVSPELPRSTRPPNDAAPPCPAKDDVPVLDSAEEDPRPHPCPGLEAPAPTIVTKETGASPLAEVTKAPPESVPPARTTVRKESALPSANAVAVERVSRASLSRVGVVDATESRGVVAGSEATNDTASVAAGPVFPAVSVAWATRLCSPNAKVPLQVQRPVASTVTVPKVVPPSLRISVLLGSPLPETVTS</sequence>
<dbReference type="Proteomes" id="UP000033220">
    <property type="component" value="Chromosome DSM 122"/>
</dbReference>